<reference evidence="1 2" key="1">
    <citation type="journal article" date="2021" name="Int. J. Syst. Evol. Microbiol.">
        <title>Lentilactobacillus fungorum sp. nov., isolated from spent mushroom substrates.</title>
        <authorList>
            <person name="Tohno M."/>
            <person name="Tanizawa Y."/>
            <person name="Kojima Y."/>
            <person name="Sakamoto M."/>
            <person name="Ohkuma M."/>
            <person name="Kobayashi H."/>
        </authorList>
    </citation>
    <scope>NUCLEOTIDE SEQUENCE [LARGE SCALE GENOMIC DNA]</scope>
    <source>
        <strain evidence="1 2">YK48G</strain>
    </source>
</reference>
<dbReference type="SUPFAM" id="SSF48452">
    <property type="entry name" value="TPR-like"/>
    <property type="match status" value="1"/>
</dbReference>
<evidence type="ECO:0000313" key="1">
    <source>
        <dbReference type="EMBL" id="GHP15068.1"/>
    </source>
</evidence>
<accession>A0ABQ3W3P8</accession>
<comment type="caution">
    <text evidence="1">The sequence shown here is derived from an EMBL/GenBank/DDBJ whole genome shotgun (WGS) entry which is preliminary data.</text>
</comment>
<dbReference type="InterPro" id="IPR011990">
    <property type="entry name" value="TPR-like_helical_dom_sf"/>
</dbReference>
<protein>
    <submittedName>
        <fullName evidence="1">Uncharacterized protein</fullName>
    </submittedName>
</protein>
<gene>
    <name evidence="1" type="ORF">YK48G_24930</name>
</gene>
<keyword evidence="2" id="KW-1185">Reference proteome</keyword>
<dbReference type="Proteomes" id="UP000604765">
    <property type="component" value="Unassembled WGS sequence"/>
</dbReference>
<sequence length="303" mass="34576">MSLTKNDQVILLSAKEDLFDQRFQQVLNKTDHLLERSPNDPEVNFVKAQALFKLNHFQEAQQLLIDFKDEMMVTKGLVAPMIEMSIKNGAFMFARELAAGSQNGFVSIEAGEVAYRQKKNRLLQQNTSRFAHASALSAYGQVQAVEAARWLPLKEYLLAASGILRDPFAWQVTKTQILLELVTVKADVTITLNWLDRQDYQIKIAELKPIDQVKPLLSVLQMVEEAYSATDPIKLQLVEKELITQSHYIYPFFHKVITDPQYWKHLIIGQLFGDDVAANSDSQRSMQDWVAVIHQAESEINLQ</sequence>
<dbReference type="Gene3D" id="1.25.40.10">
    <property type="entry name" value="Tetratricopeptide repeat domain"/>
    <property type="match status" value="1"/>
</dbReference>
<evidence type="ECO:0000313" key="2">
    <source>
        <dbReference type="Proteomes" id="UP000604765"/>
    </source>
</evidence>
<proteinExistence type="predicted"/>
<dbReference type="EMBL" id="BNJR01000019">
    <property type="protein sequence ID" value="GHP15068.1"/>
    <property type="molecule type" value="Genomic_DNA"/>
</dbReference>
<name>A0ABQ3W3P8_9LACO</name>
<organism evidence="1 2">
    <name type="scientific">Lentilactobacillus fungorum</name>
    <dbReference type="NCBI Taxonomy" id="2201250"/>
    <lineage>
        <taxon>Bacteria</taxon>
        <taxon>Bacillati</taxon>
        <taxon>Bacillota</taxon>
        <taxon>Bacilli</taxon>
        <taxon>Lactobacillales</taxon>
        <taxon>Lactobacillaceae</taxon>
        <taxon>Lentilactobacillus</taxon>
    </lineage>
</organism>
<dbReference type="RefSeq" id="WP_203631040.1">
    <property type="nucleotide sequence ID" value="NZ_BNJR01000019.1"/>
</dbReference>